<keyword evidence="3" id="KW-1185">Reference proteome</keyword>
<proteinExistence type="predicted"/>
<organism evidence="2 3">
    <name type="scientific">Dactylosporangium darangshiense</name>
    <dbReference type="NCBI Taxonomy" id="579108"/>
    <lineage>
        <taxon>Bacteria</taxon>
        <taxon>Bacillati</taxon>
        <taxon>Actinomycetota</taxon>
        <taxon>Actinomycetes</taxon>
        <taxon>Micromonosporales</taxon>
        <taxon>Micromonosporaceae</taxon>
        <taxon>Dactylosporangium</taxon>
    </lineage>
</organism>
<evidence type="ECO:0000313" key="3">
    <source>
        <dbReference type="Proteomes" id="UP001500620"/>
    </source>
</evidence>
<dbReference type="RefSeq" id="WP_345136680.1">
    <property type="nucleotide sequence ID" value="NZ_BAABAT010000037.1"/>
</dbReference>
<accession>A0ABP8DMK8</accession>
<dbReference type="Proteomes" id="UP001500620">
    <property type="component" value="Unassembled WGS sequence"/>
</dbReference>
<feature type="compositionally biased region" description="Basic and acidic residues" evidence="1">
    <location>
        <begin position="1"/>
        <end position="13"/>
    </location>
</feature>
<dbReference type="EMBL" id="BAABAT010000037">
    <property type="protein sequence ID" value="GAA4259786.1"/>
    <property type="molecule type" value="Genomic_DNA"/>
</dbReference>
<sequence>MSVERVPRCERHNSGGGPWMSESHSVIEEDLAYALPSAVAAQLRDLGLACNNASQLFGQAVLAEEQAADALEATPEEDPATLFRRLVADEHTDARLTFAEQCLATYTVAAASYAAFATTVLAAAVAGTLHGVEAVKPVLPSVLLADPDGLLPAVDLPSGRVDDVLAERVRRSRQRVTAAASNARASGVAGCYDGQSAVAARPDDAVELDTDVPSGLHAYAALLLEVLQLLVTDPRA</sequence>
<evidence type="ECO:0000256" key="1">
    <source>
        <dbReference type="SAM" id="MobiDB-lite"/>
    </source>
</evidence>
<evidence type="ECO:0000313" key="2">
    <source>
        <dbReference type="EMBL" id="GAA4259786.1"/>
    </source>
</evidence>
<protein>
    <submittedName>
        <fullName evidence="2">Uncharacterized protein</fullName>
    </submittedName>
</protein>
<feature type="region of interest" description="Disordered" evidence="1">
    <location>
        <begin position="1"/>
        <end position="21"/>
    </location>
</feature>
<comment type="caution">
    <text evidence="2">The sequence shown here is derived from an EMBL/GenBank/DDBJ whole genome shotgun (WGS) entry which is preliminary data.</text>
</comment>
<reference evidence="3" key="1">
    <citation type="journal article" date="2019" name="Int. J. Syst. Evol. Microbiol.">
        <title>The Global Catalogue of Microorganisms (GCM) 10K type strain sequencing project: providing services to taxonomists for standard genome sequencing and annotation.</title>
        <authorList>
            <consortium name="The Broad Institute Genomics Platform"/>
            <consortium name="The Broad Institute Genome Sequencing Center for Infectious Disease"/>
            <person name="Wu L."/>
            <person name="Ma J."/>
        </authorList>
    </citation>
    <scope>NUCLEOTIDE SEQUENCE [LARGE SCALE GENOMIC DNA]</scope>
    <source>
        <strain evidence="3">JCM 17441</strain>
    </source>
</reference>
<name>A0ABP8DMK8_9ACTN</name>
<gene>
    <name evidence="2" type="ORF">GCM10022255_085800</name>
</gene>